<dbReference type="PROSITE" id="PS51704">
    <property type="entry name" value="GP_PDE"/>
    <property type="match status" value="1"/>
</dbReference>
<feature type="transmembrane region" description="Helical" evidence="13">
    <location>
        <begin position="6"/>
        <end position="28"/>
    </location>
</feature>
<dbReference type="Gene3D" id="3.20.20.190">
    <property type="entry name" value="Phosphatidylinositol (PI) phosphodiesterase"/>
    <property type="match status" value="1"/>
</dbReference>
<evidence type="ECO:0000256" key="10">
    <source>
        <dbReference type="ARBA" id="ARBA00047538"/>
    </source>
</evidence>
<comment type="catalytic activity">
    <reaction evidence="10">
        <text>N-hexadecanoyl-1-(9Z-octadecenoyl)-sn-glycero-3-phosphoethanolamine + H2O = N-hexadecanoylethanolamine + 1-(9Z-octadecenoyl)-sn-glycero-3-phosphate + H(+)</text>
        <dbReference type="Rhea" id="RHEA:53168"/>
        <dbReference type="ChEBI" id="CHEBI:15377"/>
        <dbReference type="ChEBI" id="CHEBI:15378"/>
        <dbReference type="ChEBI" id="CHEBI:71464"/>
        <dbReference type="ChEBI" id="CHEBI:74544"/>
        <dbReference type="ChEBI" id="CHEBI:85217"/>
    </reaction>
    <physiologicalReaction direction="left-to-right" evidence="10">
        <dbReference type="Rhea" id="RHEA:53169"/>
    </physiologicalReaction>
</comment>
<comment type="subcellular location">
    <subcellularLocation>
        <location evidence="1">Membrane</location>
    </subcellularLocation>
</comment>
<sequence length="320" mass="36880">MEIGLIVAMVVLAIFVGYVLSSFILLRFPQLLHKRKKLAFHPKHISHRGGAAEHLENTMTAFRHAVSLGTQMLELDCHLTKDCQVVVSHDITLKRTCGEDVAIADTDYDQLPELKPCLGLDFNSYHQVTGDDRRIPLLKDVFEEFPSMPINVDLKVDNDRLRTEVNQLVQEYNREHLTAWGNTSATVVEKLYKTNPTIPLIFSKRRVAVLILLFYSGLLPFVPIKESLLEVLMPCIILDKRNFKRELSKVQTVFFKVMDILLMRPSLIRHLEKRGIQTYLWVLNSEEEFERAFKIGATGVMTDFPTMLKDFLDRTQPGWR</sequence>
<accession>A0AAN9AKK8</accession>
<gene>
    <name evidence="15" type="ORF">V1264_022463</name>
</gene>
<dbReference type="GO" id="GO:0008081">
    <property type="term" value="F:phosphoric diester hydrolase activity"/>
    <property type="evidence" value="ECO:0007669"/>
    <property type="project" value="InterPro"/>
</dbReference>
<comment type="similarity">
    <text evidence="2">Belongs to the glycerophosphoryl diester phosphodiesterase family.</text>
</comment>
<feature type="transmembrane region" description="Helical" evidence="13">
    <location>
        <begin position="207"/>
        <end position="224"/>
    </location>
</feature>
<keyword evidence="3 13" id="KW-0812">Transmembrane</keyword>
<evidence type="ECO:0000256" key="7">
    <source>
        <dbReference type="ARBA" id="ARBA00023136"/>
    </source>
</evidence>
<keyword evidence="6" id="KW-0443">Lipid metabolism</keyword>
<dbReference type="EMBL" id="JBAMIC010004070">
    <property type="protein sequence ID" value="KAK7088555.1"/>
    <property type="molecule type" value="Genomic_DNA"/>
</dbReference>
<dbReference type="GO" id="GO:0005789">
    <property type="term" value="C:endoplasmic reticulum membrane"/>
    <property type="evidence" value="ECO:0007669"/>
    <property type="project" value="TreeGrafter"/>
</dbReference>
<evidence type="ECO:0000256" key="8">
    <source>
        <dbReference type="ARBA" id="ARBA00036083"/>
    </source>
</evidence>
<evidence type="ECO:0000256" key="1">
    <source>
        <dbReference type="ARBA" id="ARBA00004370"/>
    </source>
</evidence>
<evidence type="ECO:0000313" key="15">
    <source>
        <dbReference type="EMBL" id="KAK7088555.1"/>
    </source>
</evidence>
<keyword evidence="7 13" id="KW-0472">Membrane</keyword>
<evidence type="ECO:0000256" key="4">
    <source>
        <dbReference type="ARBA" id="ARBA00022801"/>
    </source>
</evidence>
<dbReference type="InterPro" id="IPR017946">
    <property type="entry name" value="PLC-like_Pdiesterase_TIM-brl"/>
</dbReference>
<keyword evidence="5 13" id="KW-1133">Transmembrane helix</keyword>
<comment type="catalytic activity">
    <reaction evidence="9">
        <text>N-(5Z,8Z,11Z,14Z-eicosatetraenoyl)-1-(9Z-octadecenoyl)-sn-glycero-3-phosphoethanolamine + H2O = N-(5Z,8Z,11Z,14Z-eicosatetraenoyl)-ethanolamine + 1-(9Z-octadecenoyl)-sn-glycero-3-phosphate + H(+)</text>
        <dbReference type="Rhea" id="RHEA:45544"/>
        <dbReference type="ChEBI" id="CHEBI:2700"/>
        <dbReference type="ChEBI" id="CHEBI:15377"/>
        <dbReference type="ChEBI" id="CHEBI:15378"/>
        <dbReference type="ChEBI" id="CHEBI:74544"/>
        <dbReference type="ChEBI" id="CHEBI:85223"/>
    </reaction>
    <physiologicalReaction direction="left-to-right" evidence="9">
        <dbReference type="Rhea" id="RHEA:45545"/>
    </physiologicalReaction>
</comment>
<evidence type="ECO:0000256" key="5">
    <source>
        <dbReference type="ARBA" id="ARBA00022989"/>
    </source>
</evidence>
<comment type="catalytic activity">
    <reaction evidence="12">
        <text>N,1-di-(9Z-octadecenoyl)-sn-glycero-3-phosphoethanolamine + H2O = N-(9Z-octadecenoyl) ethanolamine + 1-(9Z-octadecenoyl)-sn-glycero-3-phosphate + H(+)</text>
        <dbReference type="Rhea" id="RHEA:56460"/>
        <dbReference type="ChEBI" id="CHEBI:15377"/>
        <dbReference type="ChEBI" id="CHEBI:15378"/>
        <dbReference type="ChEBI" id="CHEBI:71466"/>
        <dbReference type="ChEBI" id="CHEBI:74544"/>
        <dbReference type="ChEBI" id="CHEBI:85222"/>
    </reaction>
    <physiologicalReaction direction="left-to-right" evidence="12">
        <dbReference type="Rhea" id="RHEA:56461"/>
    </physiologicalReaction>
</comment>
<evidence type="ECO:0000256" key="13">
    <source>
        <dbReference type="SAM" id="Phobius"/>
    </source>
</evidence>
<comment type="caution">
    <text evidence="15">The sequence shown here is derived from an EMBL/GenBank/DDBJ whole genome shotgun (WGS) entry which is preliminary data.</text>
</comment>
<proteinExistence type="inferred from homology"/>
<dbReference type="AlphaFoldDB" id="A0AAN9AKK8"/>
<evidence type="ECO:0000256" key="9">
    <source>
        <dbReference type="ARBA" id="ARBA00047392"/>
    </source>
</evidence>
<evidence type="ECO:0000256" key="3">
    <source>
        <dbReference type="ARBA" id="ARBA00022692"/>
    </source>
</evidence>
<evidence type="ECO:0000256" key="6">
    <source>
        <dbReference type="ARBA" id="ARBA00023098"/>
    </source>
</evidence>
<organism evidence="15 16">
    <name type="scientific">Littorina saxatilis</name>
    <dbReference type="NCBI Taxonomy" id="31220"/>
    <lineage>
        <taxon>Eukaryota</taxon>
        <taxon>Metazoa</taxon>
        <taxon>Spiralia</taxon>
        <taxon>Lophotrochozoa</taxon>
        <taxon>Mollusca</taxon>
        <taxon>Gastropoda</taxon>
        <taxon>Caenogastropoda</taxon>
        <taxon>Littorinimorpha</taxon>
        <taxon>Littorinoidea</taxon>
        <taxon>Littorinidae</taxon>
        <taxon>Littorina</taxon>
    </lineage>
</organism>
<keyword evidence="4" id="KW-0378">Hydrolase</keyword>
<evidence type="ECO:0000256" key="12">
    <source>
        <dbReference type="ARBA" id="ARBA00048947"/>
    </source>
</evidence>
<protein>
    <recommendedName>
        <fullName evidence="14">GP-PDE domain-containing protein</fullName>
    </recommendedName>
</protein>
<dbReference type="InterPro" id="IPR052271">
    <property type="entry name" value="GDPD-Related"/>
</dbReference>
<feature type="domain" description="GP-PDE" evidence="14">
    <location>
        <begin position="42"/>
        <end position="312"/>
    </location>
</feature>
<evidence type="ECO:0000256" key="2">
    <source>
        <dbReference type="ARBA" id="ARBA00007277"/>
    </source>
</evidence>
<dbReference type="SUPFAM" id="SSF51695">
    <property type="entry name" value="PLC-like phosphodiesterases"/>
    <property type="match status" value="1"/>
</dbReference>
<reference evidence="15 16" key="1">
    <citation type="submission" date="2024-02" db="EMBL/GenBank/DDBJ databases">
        <title>Chromosome-scale genome assembly of the rough periwinkle Littorina saxatilis.</title>
        <authorList>
            <person name="De Jode A."/>
            <person name="Faria R."/>
            <person name="Formenti G."/>
            <person name="Sims Y."/>
            <person name="Smith T.P."/>
            <person name="Tracey A."/>
            <person name="Wood J.M.D."/>
            <person name="Zagrodzka Z.B."/>
            <person name="Johannesson K."/>
            <person name="Butlin R.K."/>
            <person name="Leder E.H."/>
        </authorList>
    </citation>
    <scope>NUCLEOTIDE SEQUENCE [LARGE SCALE GENOMIC DNA]</scope>
    <source>
        <strain evidence="15">Snail1</strain>
        <tissue evidence="15">Muscle</tissue>
    </source>
</reference>
<dbReference type="Proteomes" id="UP001374579">
    <property type="component" value="Unassembled WGS sequence"/>
</dbReference>
<evidence type="ECO:0000313" key="16">
    <source>
        <dbReference type="Proteomes" id="UP001374579"/>
    </source>
</evidence>
<dbReference type="GO" id="GO:0046475">
    <property type="term" value="P:glycerophospholipid catabolic process"/>
    <property type="evidence" value="ECO:0007669"/>
    <property type="project" value="TreeGrafter"/>
</dbReference>
<dbReference type="InterPro" id="IPR030395">
    <property type="entry name" value="GP_PDE_dom"/>
</dbReference>
<evidence type="ECO:0000259" key="14">
    <source>
        <dbReference type="PROSITE" id="PS51704"/>
    </source>
</evidence>
<comment type="catalytic activity">
    <reaction evidence="8">
        <text>1-O-hexadecyl-sn-glycero-3-phosphocholine + H2O = 1-O-hexadecyl-sn-glycero-3-phosphate + choline + H(+)</text>
        <dbReference type="Rhea" id="RHEA:41143"/>
        <dbReference type="ChEBI" id="CHEBI:15354"/>
        <dbReference type="ChEBI" id="CHEBI:15377"/>
        <dbReference type="ChEBI" id="CHEBI:15378"/>
        <dbReference type="ChEBI" id="CHEBI:64496"/>
        <dbReference type="ChEBI" id="CHEBI:77580"/>
    </reaction>
    <physiologicalReaction direction="left-to-right" evidence="8">
        <dbReference type="Rhea" id="RHEA:41144"/>
    </physiologicalReaction>
</comment>
<dbReference type="PANTHER" id="PTHR42758:SF2">
    <property type="entry name" value="PHOSPHATIDYLGLYCEROL PHOSPHOLIPASE C"/>
    <property type="match status" value="1"/>
</dbReference>
<dbReference type="PANTHER" id="PTHR42758">
    <property type="entry name" value="PHOSPHATIDYLGLYCEROL PHOSPHOLIPASE C"/>
    <property type="match status" value="1"/>
</dbReference>
<dbReference type="CDD" id="cd08612">
    <property type="entry name" value="GDPD_GDE4"/>
    <property type="match status" value="1"/>
</dbReference>
<dbReference type="GO" id="GO:0004622">
    <property type="term" value="F:phosphatidylcholine lysophospholipase activity"/>
    <property type="evidence" value="ECO:0007669"/>
    <property type="project" value="TreeGrafter"/>
</dbReference>
<comment type="catalytic activity">
    <reaction evidence="11">
        <text>1-O-(1Z-octadecenyl)-sn-glycero-3-phospho-N-hexadecanoyl-ethanolamine + H2O = 1-O-(1Z-octadecenyl)-sn-glycero-3-phosphate + N-hexadecanoylethanolamine + H(+)</text>
        <dbReference type="Rhea" id="RHEA:53184"/>
        <dbReference type="ChEBI" id="CHEBI:15377"/>
        <dbReference type="ChEBI" id="CHEBI:15378"/>
        <dbReference type="ChEBI" id="CHEBI:71464"/>
        <dbReference type="ChEBI" id="CHEBI:137009"/>
        <dbReference type="ChEBI" id="CHEBI:137017"/>
    </reaction>
    <physiologicalReaction direction="left-to-right" evidence="11">
        <dbReference type="Rhea" id="RHEA:53185"/>
    </physiologicalReaction>
</comment>
<keyword evidence="16" id="KW-1185">Reference proteome</keyword>
<evidence type="ECO:0000256" key="11">
    <source>
        <dbReference type="ARBA" id="ARBA00048580"/>
    </source>
</evidence>
<name>A0AAN9AKK8_9CAEN</name>
<dbReference type="Pfam" id="PF03009">
    <property type="entry name" value="GDPD"/>
    <property type="match status" value="1"/>
</dbReference>